<evidence type="ECO:0000313" key="2">
    <source>
        <dbReference type="EMBL" id="GER36762.1"/>
    </source>
</evidence>
<feature type="region of interest" description="Disordered" evidence="1">
    <location>
        <begin position="1"/>
        <end position="60"/>
    </location>
</feature>
<dbReference type="Proteomes" id="UP000325081">
    <property type="component" value="Unassembled WGS sequence"/>
</dbReference>
<proteinExistence type="predicted"/>
<dbReference type="GO" id="GO:0005737">
    <property type="term" value="C:cytoplasm"/>
    <property type="evidence" value="ECO:0007669"/>
    <property type="project" value="TreeGrafter"/>
</dbReference>
<dbReference type="Gene3D" id="1.10.287.110">
    <property type="entry name" value="DnaJ domain"/>
    <property type="match status" value="1"/>
</dbReference>
<reference evidence="3" key="1">
    <citation type="journal article" date="2019" name="Curr. Biol.">
        <title>Genome Sequence of Striga asiatica Provides Insight into the Evolution of Plant Parasitism.</title>
        <authorList>
            <person name="Yoshida S."/>
            <person name="Kim S."/>
            <person name="Wafula E.K."/>
            <person name="Tanskanen J."/>
            <person name="Kim Y.M."/>
            <person name="Honaas L."/>
            <person name="Yang Z."/>
            <person name="Spallek T."/>
            <person name="Conn C.E."/>
            <person name="Ichihashi Y."/>
            <person name="Cheong K."/>
            <person name="Cui S."/>
            <person name="Der J.P."/>
            <person name="Gundlach H."/>
            <person name="Jiao Y."/>
            <person name="Hori C."/>
            <person name="Ishida J.K."/>
            <person name="Kasahara H."/>
            <person name="Kiba T."/>
            <person name="Kim M.S."/>
            <person name="Koo N."/>
            <person name="Laohavisit A."/>
            <person name="Lee Y.H."/>
            <person name="Lumba S."/>
            <person name="McCourt P."/>
            <person name="Mortimer J.C."/>
            <person name="Mutuku J.M."/>
            <person name="Nomura T."/>
            <person name="Sasaki-Sekimoto Y."/>
            <person name="Seto Y."/>
            <person name="Wang Y."/>
            <person name="Wakatake T."/>
            <person name="Sakakibara H."/>
            <person name="Demura T."/>
            <person name="Yamaguchi S."/>
            <person name="Yoneyama K."/>
            <person name="Manabe R.I."/>
            <person name="Nelson D.C."/>
            <person name="Schulman A.H."/>
            <person name="Timko M.P."/>
            <person name="dePamphilis C.W."/>
            <person name="Choi D."/>
            <person name="Shirasu K."/>
        </authorList>
    </citation>
    <scope>NUCLEOTIDE SEQUENCE [LARGE SCALE GENOMIC DNA]</scope>
    <source>
        <strain evidence="3">cv. UVA1</strain>
    </source>
</reference>
<dbReference type="GO" id="GO:0072583">
    <property type="term" value="P:clathrin-dependent endocytosis"/>
    <property type="evidence" value="ECO:0007669"/>
    <property type="project" value="TreeGrafter"/>
</dbReference>
<dbReference type="InterPro" id="IPR036869">
    <property type="entry name" value="J_dom_sf"/>
</dbReference>
<dbReference type="CDD" id="cd06257">
    <property type="entry name" value="DnaJ"/>
    <property type="match status" value="1"/>
</dbReference>
<dbReference type="EMBL" id="BKCP01005217">
    <property type="protein sequence ID" value="GER36762.1"/>
    <property type="molecule type" value="Genomic_DNA"/>
</dbReference>
<gene>
    <name evidence="2" type="ORF">STAS_13140</name>
</gene>
<keyword evidence="3" id="KW-1185">Reference proteome</keyword>
<dbReference type="GO" id="GO:0030276">
    <property type="term" value="F:clathrin binding"/>
    <property type="evidence" value="ECO:0007669"/>
    <property type="project" value="TreeGrafter"/>
</dbReference>
<dbReference type="AlphaFoldDB" id="A0A5A7PW63"/>
<comment type="caution">
    <text evidence="2">The sequence shown here is derived from an EMBL/GenBank/DDBJ whole genome shotgun (WGS) entry which is preliminary data.</text>
</comment>
<dbReference type="GO" id="GO:0072318">
    <property type="term" value="P:clathrin coat disassembly"/>
    <property type="evidence" value="ECO:0007669"/>
    <property type="project" value="TreeGrafter"/>
</dbReference>
<name>A0A5A7PW63_STRAF</name>
<accession>A0A5A7PW63</accession>
<feature type="compositionally biased region" description="Pro residues" evidence="1">
    <location>
        <begin position="13"/>
        <end position="25"/>
    </location>
</feature>
<dbReference type="GO" id="GO:0031982">
    <property type="term" value="C:vesicle"/>
    <property type="evidence" value="ECO:0007669"/>
    <property type="project" value="TreeGrafter"/>
</dbReference>
<dbReference type="PANTHER" id="PTHR23172">
    <property type="entry name" value="AUXILIN/CYCLIN G-ASSOCIATED KINASE-RELATED"/>
    <property type="match status" value="1"/>
</dbReference>
<sequence length="242" mass="26872">MDESWRMRMGMPKMPPPPTGYPPDHLPGRLTAAAASHRRQNTISDEPLNPEDFDDVFGGPPRTVLSGRFATACQRSRSTSSSSGGFIYEEIFRPADRAPPPAAAGRTGRMLPEFRIPGEKGSDFYSDIFGWEDHERVVRSRSRSKASSSSVLSSEELSPLQPAAAVDGQDDILWRESGWFAVSLSDLTEISQVKKAYQKARLCLHPDKLQQRGATIQQKYIADKAFSLLQDAWEAFVAQRVS</sequence>
<dbReference type="PANTHER" id="PTHR23172:SF69">
    <property type="entry name" value="CHAPERONE DNAJ-DOMAIN SUPERFAMILY PROTEIN"/>
    <property type="match status" value="1"/>
</dbReference>
<dbReference type="InterPro" id="IPR001623">
    <property type="entry name" value="DnaJ_domain"/>
</dbReference>
<dbReference type="SUPFAM" id="SSF46565">
    <property type="entry name" value="Chaperone J-domain"/>
    <property type="match status" value="1"/>
</dbReference>
<organism evidence="2 3">
    <name type="scientific">Striga asiatica</name>
    <name type="common">Asiatic witchweed</name>
    <name type="synonym">Buchnera asiatica</name>
    <dbReference type="NCBI Taxonomy" id="4170"/>
    <lineage>
        <taxon>Eukaryota</taxon>
        <taxon>Viridiplantae</taxon>
        <taxon>Streptophyta</taxon>
        <taxon>Embryophyta</taxon>
        <taxon>Tracheophyta</taxon>
        <taxon>Spermatophyta</taxon>
        <taxon>Magnoliopsida</taxon>
        <taxon>eudicotyledons</taxon>
        <taxon>Gunneridae</taxon>
        <taxon>Pentapetalae</taxon>
        <taxon>asterids</taxon>
        <taxon>lamiids</taxon>
        <taxon>Lamiales</taxon>
        <taxon>Orobanchaceae</taxon>
        <taxon>Buchnereae</taxon>
        <taxon>Striga</taxon>
    </lineage>
</organism>
<evidence type="ECO:0000256" key="1">
    <source>
        <dbReference type="SAM" id="MobiDB-lite"/>
    </source>
</evidence>
<protein>
    <submittedName>
        <fullName evidence="2">Chaperone DnaJ-domain superfamily protein</fullName>
    </submittedName>
</protein>
<evidence type="ECO:0000313" key="3">
    <source>
        <dbReference type="Proteomes" id="UP000325081"/>
    </source>
</evidence>
<dbReference type="OrthoDB" id="911213at2759"/>